<dbReference type="Proteomes" id="UP000775213">
    <property type="component" value="Unassembled WGS sequence"/>
</dbReference>
<dbReference type="InterPro" id="IPR036397">
    <property type="entry name" value="RNaseH_sf"/>
</dbReference>
<dbReference type="SUPFAM" id="SSF53098">
    <property type="entry name" value="Ribonuclease H-like"/>
    <property type="match status" value="1"/>
</dbReference>
<dbReference type="Gene3D" id="3.30.420.10">
    <property type="entry name" value="Ribonuclease H-like superfamily/Ribonuclease H"/>
    <property type="match status" value="1"/>
</dbReference>
<name>A0AAV7HBX7_DENCH</name>
<comment type="caution">
    <text evidence="3">The sequence shown here is derived from an EMBL/GenBank/DDBJ whole genome shotgun (WGS) entry which is preliminary data.</text>
</comment>
<evidence type="ECO:0000259" key="2">
    <source>
        <dbReference type="PROSITE" id="PS50879"/>
    </source>
</evidence>
<reference evidence="3 4" key="1">
    <citation type="journal article" date="2021" name="Hortic Res">
        <title>Chromosome-scale assembly of the Dendrobium chrysotoxum genome enhances the understanding of orchid evolution.</title>
        <authorList>
            <person name="Zhang Y."/>
            <person name="Zhang G.Q."/>
            <person name="Zhang D."/>
            <person name="Liu X.D."/>
            <person name="Xu X.Y."/>
            <person name="Sun W.H."/>
            <person name="Yu X."/>
            <person name="Zhu X."/>
            <person name="Wang Z.W."/>
            <person name="Zhao X."/>
            <person name="Zhong W.Y."/>
            <person name="Chen H."/>
            <person name="Yin W.L."/>
            <person name="Huang T."/>
            <person name="Niu S.C."/>
            <person name="Liu Z.J."/>
        </authorList>
    </citation>
    <scope>NUCLEOTIDE SEQUENCE [LARGE SCALE GENOMIC DNA]</scope>
    <source>
        <strain evidence="3">Lindl</strain>
    </source>
</reference>
<dbReference type="PROSITE" id="PS50879">
    <property type="entry name" value="RNASE_H_1"/>
    <property type="match status" value="1"/>
</dbReference>
<dbReference type="GO" id="GO:0004523">
    <property type="term" value="F:RNA-DNA hybrid ribonuclease activity"/>
    <property type="evidence" value="ECO:0007669"/>
    <property type="project" value="InterPro"/>
</dbReference>
<evidence type="ECO:0000256" key="1">
    <source>
        <dbReference type="SAM" id="MobiDB-lite"/>
    </source>
</evidence>
<protein>
    <recommendedName>
        <fullName evidence="2">RNase H type-1 domain-containing protein</fullName>
    </recommendedName>
</protein>
<dbReference type="PANTHER" id="PTHR48475:SF1">
    <property type="entry name" value="RNASE H TYPE-1 DOMAIN-CONTAINING PROTEIN"/>
    <property type="match status" value="1"/>
</dbReference>
<dbReference type="PANTHER" id="PTHR48475">
    <property type="entry name" value="RIBONUCLEASE H"/>
    <property type="match status" value="1"/>
</dbReference>
<dbReference type="Pfam" id="PF13456">
    <property type="entry name" value="RVT_3"/>
    <property type="match status" value="1"/>
</dbReference>
<proteinExistence type="predicted"/>
<gene>
    <name evidence="3" type="ORF">IEQ34_005611</name>
</gene>
<dbReference type="GO" id="GO:0003676">
    <property type="term" value="F:nucleic acid binding"/>
    <property type="evidence" value="ECO:0007669"/>
    <property type="project" value="InterPro"/>
</dbReference>
<dbReference type="CDD" id="cd09279">
    <property type="entry name" value="RNase_HI_like"/>
    <property type="match status" value="1"/>
</dbReference>
<dbReference type="EMBL" id="JAGFBR010000006">
    <property type="protein sequence ID" value="KAH0465508.1"/>
    <property type="molecule type" value="Genomic_DNA"/>
</dbReference>
<dbReference type="InterPro" id="IPR002156">
    <property type="entry name" value="RNaseH_domain"/>
</dbReference>
<evidence type="ECO:0000313" key="3">
    <source>
        <dbReference type="EMBL" id="KAH0465508.1"/>
    </source>
</evidence>
<dbReference type="AlphaFoldDB" id="A0AAV7HBX7"/>
<accession>A0AAV7HBX7</accession>
<evidence type="ECO:0000313" key="4">
    <source>
        <dbReference type="Proteomes" id="UP000775213"/>
    </source>
</evidence>
<feature type="domain" description="RNase H type-1" evidence="2">
    <location>
        <begin position="1"/>
        <end position="138"/>
    </location>
</feature>
<organism evidence="3 4">
    <name type="scientific">Dendrobium chrysotoxum</name>
    <name type="common">Orchid</name>
    <dbReference type="NCBI Taxonomy" id="161865"/>
    <lineage>
        <taxon>Eukaryota</taxon>
        <taxon>Viridiplantae</taxon>
        <taxon>Streptophyta</taxon>
        <taxon>Embryophyta</taxon>
        <taxon>Tracheophyta</taxon>
        <taxon>Spermatophyta</taxon>
        <taxon>Magnoliopsida</taxon>
        <taxon>Liliopsida</taxon>
        <taxon>Asparagales</taxon>
        <taxon>Orchidaceae</taxon>
        <taxon>Epidendroideae</taxon>
        <taxon>Malaxideae</taxon>
        <taxon>Dendrobiinae</taxon>
        <taxon>Dendrobium</taxon>
    </lineage>
</organism>
<sequence>MSKSCTVEFDGASKGNSGKGGAGAVIRNSGGDVARVNKPLGFTTNNIAEYEGLIIGVEKAIEMGYTEIHARGDSQLVCKQVDGSWKVESSNLSEPNRRVNDLLRGLDKFDISHVPRTLVAFCILLRSTTLKPMKKQTRPPAAESGKLNLANDVFGTLIQIL</sequence>
<dbReference type="InterPro" id="IPR012337">
    <property type="entry name" value="RNaseH-like_sf"/>
</dbReference>
<feature type="region of interest" description="Disordered" evidence="1">
    <location>
        <begin position="1"/>
        <end position="22"/>
    </location>
</feature>
<keyword evidence="4" id="KW-1185">Reference proteome</keyword>